<keyword evidence="3" id="KW-0285">Flavoprotein</keyword>
<evidence type="ECO:0000256" key="1">
    <source>
        <dbReference type="ARBA" id="ARBA00001974"/>
    </source>
</evidence>
<proteinExistence type="inferred from homology"/>
<evidence type="ECO:0000313" key="9">
    <source>
        <dbReference type="Proteomes" id="UP001500975"/>
    </source>
</evidence>
<dbReference type="Gene3D" id="1.10.540.10">
    <property type="entry name" value="Acyl-CoA dehydrogenase/oxidase, N-terminal domain"/>
    <property type="match status" value="1"/>
</dbReference>
<dbReference type="InterPro" id="IPR009100">
    <property type="entry name" value="AcylCoA_DH/oxidase_NM_dom_sf"/>
</dbReference>
<dbReference type="InterPro" id="IPR009075">
    <property type="entry name" value="AcylCo_DH/oxidase_C"/>
</dbReference>
<keyword evidence="4" id="KW-0274">FAD</keyword>
<evidence type="ECO:0000256" key="4">
    <source>
        <dbReference type="ARBA" id="ARBA00022827"/>
    </source>
</evidence>
<accession>A0ABP8GW50</accession>
<evidence type="ECO:0000259" key="6">
    <source>
        <dbReference type="Pfam" id="PF00441"/>
    </source>
</evidence>
<dbReference type="EMBL" id="BAABGJ010000002">
    <property type="protein sequence ID" value="GAA4330781.1"/>
    <property type="molecule type" value="Genomic_DNA"/>
</dbReference>
<dbReference type="InterPro" id="IPR037069">
    <property type="entry name" value="AcylCoA_DH/ox_N_sf"/>
</dbReference>
<dbReference type="Pfam" id="PF00441">
    <property type="entry name" value="Acyl-CoA_dh_1"/>
    <property type="match status" value="1"/>
</dbReference>
<dbReference type="InterPro" id="IPR036250">
    <property type="entry name" value="AcylCo_DH-like_C"/>
</dbReference>
<feature type="domain" description="Acyl-CoA dehydrogenase/oxidase C-terminal" evidence="6">
    <location>
        <begin position="243"/>
        <end position="382"/>
    </location>
</feature>
<keyword evidence="9" id="KW-1185">Reference proteome</keyword>
<dbReference type="SUPFAM" id="SSF56645">
    <property type="entry name" value="Acyl-CoA dehydrogenase NM domain-like"/>
    <property type="match status" value="1"/>
</dbReference>
<evidence type="ECO:0000313" key="8">
    <source>
        <dbReference type="EMBL" id="GAA4330781.1"/>
    </source>
</evidence>
<dbReference type="InterPro" id="IPR013786">
    <property type="entry name" value="AcylCoA_DH/ox_N"/>
</dbReference>
<gene>
    <name evidence="8" type="ORF">GCM10023165_04700</name>
</gene>
<dbReference type="SUPFAM" id="SSF47203">
    <property type="entry name" value="Acyl-CoA dehydrogenase C-terminal domain-like"/>
    <property type="match status" value="1"/>
</dbReference>
<comment type="similarity">
    <text evidence="2">Belongs to the acyl-CoA dehydrogenase family.</text>
</comment>
<comment type="cofactor">
    <cofactor evidence="1">
        <name>FAD</name>
        <dbReference type="ChEBI" id="CHEBI:57692"/>
    </cofactor>
</comment>
<name>A0ABP8GW50_9BURK</name>
<dbReference type="Pfam" id="PF02771">
    <property type="entry name" value="Acyl-CoA_dh_N"/>
    <property type="match status" value="1"/>
</dbReference>
<comment type="caution">
    <text evidence="8">The sequence shown here is derived from an EMBL/GenBank/DDBJ whole genome shotgun (WGS) entry which is preliminary data.</text>
</comment>
<evidence type="ECO:0000256" key="2">
    <source>
        <dbReference type="ARBA" id="ARBA00009347"/>
    </source>
</evidence>
<evidence type="ECO:0000259" key="7">
    <source>
        <dbReference type="Pfam" id="PF02771"/>
    </source>
</evidence>
<sequence>MTAMHADSEASRLEKAEDLRQLRESAEDFASRASPLVRARGLRGTALGYDRAFWDALVEQGWTGLLAPQECGGFAQGFAAAAVIVDALAMQLAPEPFVPAVVFAGRAIELSGGGPVHAELLQDLVGGKSIPVVAFEEQSIATAVDLTPRTVRAEKFSGGWRISGTKFNVRAAAGADGFVVSASLPTGSQSLFWVPVASAGVAVESRQTTDGGDSATLALDGVVVPDRHLLSQGSRAEEALTRAFDEALVMTSVELLAIQRAMFAMSLDYLRNRVQFGRPIGSFQTLQHRAVDLLIQKELTAAALGEIVERLDHEGAPRMRSRDASRAKARAAAAAVQIAKDSVQFHGAIGYTDEFDLGLYVQRTIVLSAWLGNAWMHRRRFAALDNVTEGAQA</sequence>
<keyword evidence="5" id="KW-0560">Oxidoreductase</keyword>
<evidence type="ECO:0000256" key="5">
    <source>
        <dbReference type="ARBA" id="ARBA00023002"/>
    </source>
</evidence>
<dbReference type="CDD" id="cd00567">
    <property type="entry name" value="ACAD"/>
    <property type="match status" value="1"/>
</dbReference>
<evidence type="ECO:0000256" key="3">
    <source>
        <dbReference type="ARBA" id="ARBA00022630"/>
    </source>
</evidence>
<dbReference type="Gene3D" id="1.20.140.10">
    <property type="entry name" value="Butyryl-CoA Dehydrogenase, subunit A, domain 3"/>
    <property type="match status" value="1"/>
</dbReference>
<dbReference type="PANTHER" id="PTHR43884:SF20">
    <property type="entry name" value="ACYL-COA DEHYDROGENASE FADE28"/>
    <property type="match status" value="1"/>
</dbReference>
<organism evidence="8 9">
    <name type="scientific">Variovorax defluvii</name>
    <dbReference type="NCBI Taxonomy" id="913761"/>
    <lineage>
        <taxon>Bacteria</taxon>
        <taxon>Pseudomonadati</taxon>
        <taxon>Pseudomonadota</taxon>
        <taxon>Betaproteobacteria</taxon>
        <taxon>Burkholderiales</taxon>
        <taxon>Comamonadaceae</taxon>
        <taxon>Variovorax</taxon>
    </lineage>
</organism>
<dbReference type="Proteomes" id="UP001500975">
    <property type="component" value="Unassembled WGS sequence"/>
</dbReference>
<dbReference type="Gene3D" id="2.40.110.10">
    <property type="entry name" value="Butyryl-CoA Dehydrogenase, subunit A, domain 2"/>
    <property type="match status" value="1"/>
</dbReference>
<dbReference type="PANTHER" id="PTHR43884">
    <property type="entry name" value="ACYL-COA DEHYDROGENASE"/>
    <property type="match status" value="1"/>
</dbReference>
<protein>
    <submittedName>
        <fullName evidence="8">Acyl-CoA dehydrogenase family protein</fullName>
    </submittedName>
</protein>
<reference evidence="9" key="1">
    <citation type="journal article" date="2019" name="Int. J. Syst. Evol. Microbiol.">
        <title>The Global Catalogue of Microorganisms (GCM) 10K type strain sequencing project: providing services to taxonomists for standard genome sequencing and annotation.</title>
        <authorList>
            <consortium name="The Broad Institute Genomics Platform"/>
            <consortium name="The Broad Institute Genome Sequencing Center for Infectious Disease"/>
            <person name="Wu L."/>
            <person name="Ma J."/>
        </authorList>
    </citation>
    <scope>NUCLEOTIDE SEQUENCE [LARGE SCALE GENOMIC DNA]</scope>
    <source>
        <strain evidence="9">JCM 17804</strain>
    </source>
</reference>
<feature type="domain" description="Acyl-CoA dehydrogenase/oxidase N-terminal" evidence="7">
    <location>
        <begin position="17"/>
        <end position="98"/>
    </location>
</feature>
<dbReference type="InterPro" id="IPR046373">
    <property type="entry name" value="Acyl-CoA_Oxase/DH_mid-dom_sf"/>
</dbReference>